<gene>
    <name evidence="1" type="ORF">GV832_07320</name>
</gene>
<comment type="caution">
    <text evidence="1">The sequence shown here is derived from an EMBL/GenBank/DDBJ whole genome shotgun (WGS) entry which is preliminary data.</text>
</comment>
<organism evidence="1 2">
    <name type="scientific">Stagnihabitans tardus</name>
    <dbReference type="NCBI Taxonomy" id="2699202"/>
    <lineage>
        <taxon>Bacteria</taxon>
        <taxon>Pseudomonadati</taxon>
        <taxon>Pseudomonadota</taxon>
        <taxon>Alphaproteobacteria</taxon>
        <taxon>Rhodobacterales</taxon>
        <taxon>Paracoccaceae</taxon>
        <taxon>Stagnihabitans</taxon>
    </lineage>
</organism>
<dbReference type="Proteomes" id="UP001193501">
    <property type="component" value="Unassembled WGS sequence"/>
</dbReference>
<evidence type="ECO:0000313" key="1">
    <source>
        <dbReference type="EMBL" id="NBZ87387.1"/>
    </source>
</evidence>
<sequence length="245" mass="27247">MNYPVELTDKDWQVKKGKLAKLVKTGLKAELDKAEALKKAIDTAALTTEQLAPKTWDDLEKAKAKARAYYKDKVMPYAAQLKVIASVATKAQEKLAKLKMTDAAKAAGIIAKKADLLSVTCRSIDLDAEIEISRKRIQGIYDKAAKELAPSLTKFIKSVTTFVASDGTNQEWNDLVKQNGRSVSNSVRQLDAYNKEFWADLKKFQGFDTSTMKLSADDDKTKEIRKKLAKAALELVKKIEAFTPK</sequence>
<evidence type="ECO:0000313" key="2">
    <source>
        <dbReference type="Proteomes" id="UP001193501"/>
    </source>
</evidence>
<dbReference type="EMBL" id="JAABNR010000005">
    <property type="protein sequence ID" value="NBZ87387.1"/>
    <property type="molecule type" value="Genomic_DNA"/>
</dbReference>
<dbReference type="AlphaFoldDB" id="A0AAE4Y7L6"/>
<keyword evidence="2" id="KW-1185">Reference proteome</keyword>
<proteinExistence type="predicted"/>
<name>A0AAE4Y7L6_9RHOB</name>
<protein>
    <submittedName>
        <fullName evidence="1">Uncharacterized protein</fullName>
    </submittedName>
</protein>
<accession>A0AAE4Y7L6</accession>
<reference evidence="1" key="1">
    <citation type="submission" date="2020-01" db="EMBL/GenBank/DDBJ databases">
        <authorList>
            <person name="Chen W.-M."/>
        </authorList>
    </citation>
    <scope>NUCLEOTIDE SEQUENCE</scope>
    <source>
        <strain evidence="1">CYK-10</strain>
    </source>
</reference>
<dbReference type="RefSeq" id="WP_168774190.1">
    <property type="nucleotide sequence ID" value="NZ_JAABNR010000005.1"/>
</dbReference>